<feature type="region of interest" description="Disordered" evidence="2">
    <location>
        <begin position="98"/>
        <end position="121"/>
    </location>
</feature>
<feature type="compositionally biased region" description="Polar residues" evidence="2">
    <location>
        <begin position="112"/>
        <end position="121"/>
    </location>
</feature>
<dbReference type="Pfam" id="PF04970">
    <property type="entry name" value="LRAT"/>
    <property type="match status" value="1"/>
</dbReference>
<keyword evidence="1" id="KW-0175">Coiled coil</keyword>
<dbReference type="PANTHER" id="PTHR46137:SF1">
    <property type="entry name" value="LRAT DOMAIN-CONTAINING PROTEIN"/>
    <property type="match status" value="1"/>
</dbReference>
<keyword evidence="5" id="KW-1185">Reference proteome</keyword>
<evidence type="ECO:0000259" key="3">
    <source>
        <dbReference type="PROSITE" id="PS51934"/>
    </source>
</evidence>
<reference evidence="4 5" key="1">
    <citation type="submission" date="2020-06" db="EMBL/GenBank/DDBJ databases">
        <authorList>
            <person name="Li R."/>
            <person name="Bekaert M."/>
        </authorList>
    </citation>
    <scope>NUCLEOTIDE SEQUENCE [LARGE SCALE GENOMIC DNA]</scope>
    <source>
        <strain evidence="5">wild</strain>
    </source>
</reference>
<gene>
    <name evidence="4" type="ORF">MCOR_20902</name>
</gene>
<proteinExistence type="predicted"/>
<evidence type="ECO:0000313" key="4">
    <source>
        <dbReference type="EMBL" id="CAC5385352.1"/>
    </source>
</evidence>
<accession>A0A6J8BNX3</accession>
<dbReference type="AlphaFoldDB" id="A0A6J8BNX3"/>
<dbReference type="OrthoDB" id="5976215at2759"/>
<evidence type="ECO:0000256" key="1">
    <source>
        <dbReference type="SAM" id="Coils"/>
    </source>
</evidence>
<sequence>MEDNDKSEDISVEHYRNIDTSERENKSGDATEDLDQTSDSAANTCHETITNQVDLGEEHTHLVKYLVDETHDDDSVNQSHVKVYVCNKNDKSETEIFTENGNQQERTRESNDATNIENQPNDNAFCQETVTYKKSQMEDNIETGKSQMEDNVNTEKSLMEDKIKTEKSQMEDNIETGKSQMEDNVNTEKSLMEDKIKTEKSQMEDNIETEKSQMEDNINTEKSLIEDKIKTEKSQMVDNIETEKSQMEVNIETEKSQMENNIKTDKFQMDDNIETEKSQMEDNIETEKSQTVDNIETEKSPDKLYVVNPVTECSLSEDYMFMQRAPSHITVAKWTKKNTPERRMKSSHSVIKEEVDALTRHNSKKRLINNSGINDNAGEGIGIESTKVCMNITTTSESMHKEGKNDYRLATNNDEGIKSKRDRLSGGVPDDDTDSNNLHTSLQSIKHEESETVRSCMDCIKPIQVKTWKEILRGDHIILSRSFYDHHAIVVRVIEPEDDNSDKIDLELIHQTNSPMGAVWDKIRPKGTLAKLQRKIETVNLKTDIVMICKYWGSIKPSTPEEVVKRSIGALQVDQEEFRYDIIDNNCEHFASWCVTGTRLSVQIRKVRIVLKIFFKLRKGFRGLSDELLRNQVEYEHGMLCKMCFERNKKMLSVTKMKVLQKDDIQKGDIILYSYFRLLHCSVVLDVLSRKEKYIKCEIAHYAFKGPFTQKKIQSDILKVPFNGSVSVFDYSSEFKTYDPEEVVCRARERIGEQMFSYFSNDSSHFARWCKLKLLN</sequence>
<evidence type="ECO:0000313" key="5">
    <source>
        <dbReference type="Proteomes" id="UP000507470"/>
    </source>
</evidence>
<protein>
    <recommendedName>
        <fullName evidence="3">LRAT domain-containing protein</fullName>
    </recommendedName>
</protein>
<feature type="region of interest" description="Disordered" evidence="2">
    <location>
        <begin position="1"/>
        <end position="40"/>
    </location>
</feature>
<dbReference type="EMBL" id="CACVKT020003693">
    <property type="protein sequence ID" value="CAC5385352.1"/>
    <property type="molecule type" value="Genomic_DNA"/>
</dbReference>
<feature type="domain" description="LRAT" evidence="3">
    <location>
        <begin position="476"/>
        <end position="603"/>
    </location>
</feature>
<feature type="compositionally biased region" description="Basic and acidic residues" evidence="2">
    <location>
        <begin position="415"/>
        <end position="424"/>
    </location>
</feature>
<feature type="compositionally biased region" description="Basic and acidic residues" evidence="2">
    <location>
        <begin position="398"/>
        <end position="407"/>
    </location>
</feature>
<feature type="compositionally biased region" description="Basic and acidic residues" evidence="2">
    <location>
        <begin position="7"/>
        <end position="29"/>
    </location>
</feature>
<organism evidence="4 5">
    <name type="scientific">Mytilus coruscus</name>
    <name type="common">Sea mussel</name>
    <dbReference type="NCBI Taxonomy" id="42192"/>
    <lineage>
        <taxon>Eukaryota</taxon>
        <taxon>Metazoa</taxon>
        <taxon>Spiralia</taxon>
        <taxon>Lophotrochozoa</taxon>
        <taxon>Mollusca</taxon>
        <taxon>Bivalvia</taxon>
        <taxon>Autobranchia</taxon>
        <taxon>Pteriomorphia</taxon>
        <taxon>Mytilida</taxon>
        <taxon>Mytiloidea</taxon>
        <taxon>Mytilidae</taxon>
        <taxon>Mytilinae</taxon>
        <taxon>Mytilus</taxon>
    </lineage>
</organism>
<feature type="coiled-coil region" evidence="1">
    <location>
        <begin position="237"/>
        <end position="290"/>
    </location>
</feature>
<dbReference type="Gene3D" id="3.90.1720.10">
    <property type="entry name" value="endopeptidase domain like (from Nostoc punctiforme)"/>
    <property type="match status" value="2"/>
</dbReference>
<dbReference type="Proteomes" id="UP000507470">
    <property type="component" value="Unassembled WGS sequence"/>
</dbReference>
<evidence type="ECO:0000256" key="2">
    <source>
        <dbReference type="SAM" id="MobiDB-lite"/>
    </source>
</evidence>
<feature type="region of interest" description="Disordered" evidence="2">
    <location>
        <begin position="397"/>
        <end position="439"/>
    </location>
</feature>
<dbReference type="InterPro" id="IPR007053">
    <property type="entry name" value="LRAT_dom"/>
</dbReference>
<dbReference type="PANTHER" id="PTHR46137">
    <property type="entry name" value="OS05G0310600 PROTEIN"/>
    <property type="match status" value="1"/>
</dbReference>
<name>A0A6J8BNX3_MYTCO</name>
<dbReference type="PROSITE" id="PS51934">
    <property type="entry name" value="LRAT"/>
    <property type="match status" value="1"/>
</dbReference>